<dbReference type="EMBL" id="JAUHHV010000010">
    <property type="protein sequence ID" value="KAK1410075.1"/>
    <property type="molecule type" value="Genomic_DNA"/>
</dbReference>
<name>A0AAD8JSN2_TARER</name>
<dbReference type="Pfam" id="PF00240">
    <property type="entry name" value="ubiquitin"/>
    <property type="match status" value="1"/>
</dbReference>
<keyword evidence="4" id="KW-1185">Reference proteome</keyword>
<gene>
    <name evidence="3" type="ORF">QVD17_36608</name>
</gene>
<dbReference type="InterPro" id="IPR029071">
    <property type="entry name" value="Ubiquitin-like_domsf"/>
</dbReference>
<dbReference type="PANTHER" id="PTHR47376">
    <property type="entry name" value="OS02G0597700 PROTEIN"/>
    <property type="match status" value="1"/>
</dbReference>
<feature type="region of interest" description="Disordered" evidence="1">
    <location>
        <begin position="1"/>
        <end position="38"/>
    </location>
</feature>
<organism evidence="3 4">
    <name type="scientific">Tagetes erecta</name>
    <name type="common">African marigold</name>
    <dbReference type="NCBI Taxonomy" id="13708"/>
    <lineage>
        <taxon>Eukaryota</taxon>
        <taxon>Viridiplantae</taxon>
        <taxon>Streptophyta</taxon>
        <taxon>Embryophyta</taxon>
        <taxon>Tracheophyta</taxon>
        <taxon>Spermatophyta</taxon>
        <taxon>Magnoliopsida</taxon>
        <taxon>eudicotyledons</taxon>
        <taxon>Gunneridae</taxon>
        <taxon>Pentapetalae</taxon>
        <taxon>asterids</taxon>
        <taxon>campanulids</taxon>
        <taxon>Asterales</taxon>
        <taxon>Asteraceae</taxon>
        <taxon>Asteroideae</taxon>
        <taxon>Heliantheae alliance</taxon>
        <taxon>Tageteae</taxon>
        <taxon>Tagetes</taxon>
    </lineage>
</organism>
<protein>
    <recommendedName>
        <fullName evidence="2">Ubiquitin-like domain-containing protein</fullName>
    </recommendedName>
</protein>
<dbReference type="PROSITE" id="PS50053">
    <property type="entry name" value="UBIQUITIN_2"/>
    <property type="match status" value="1"/>
</dbReference>
<evidence type="ECO:0000313" key="4">
    <source>
        <dbReference type="Proteomes" id="UP001229421"/>
    </source>
</evidence>
<accession>A0AAD8JSN2</accession>
<proteinExistence type="predicted"/>
<dbReference type="SUPFAM" id="SSF54236">
    <property type="entry name" value="Ubiquitin-like"/>
    <property type="match status" value="1"/>
</dbReference>
<feature type="domain" description="Ubiquitin-like" evidence="2">
    <location>
        <begin position="66"/>
        <end position="134"/>
    </location>
</feature>
<feature type="compositionally biased region" description="Basic residues" evidence="1">
    <location>
        <begin position="1"/>
        <end position="14"/>
    </location>
</feature>
<dbReference type="InterPro" id="IPR000626">
    <property type="entry name" value="Ubiquitin-like_dom"/>
</dbReference>
<evidence type="ECO:0000313" key="3">
    <source>
        <dbReference type="EMBL" id="KAK1410075.1"/>
    </source>
</evidence>
<evidence type="ECO:0000256" key="1">
    <source>
        <dbReference type="SAM" id="MobiDB-lite"/>
    </source>
</evidence>
<sequence length="163" mass="18024">MMKLKSKRFHRSLSKLRGGGCGSNDADKEPCSGPATGEIKWELRPGGMLVQKRDVDGQNVQKQGFIMVRVTNGSQWHDISIQSTSTFGEMKMLLSLVTGMKPNEQRVLFKGKEREDVEHLHMVGVGDKDKVVVLEDPAIKEKKLHGLLSTTNDNGASNHAIKV</sequence>
<dbReference type="AlphaFoldDB" id="A0AAD8JSN2"/>
<reference evidence="3" key="1">
    <citation type="journal article" date="2023" name="bioRxiv">
        <title>Improved chromosome-level genome assembly for marigold (Tagetes erecta).</title>
        <authorList>
            <person name="Jiang F."/>
            <person name="Yuan L."/>
            <person name="Wang S."/>
            <person name="Wang H."/>
            <person name="Xu D."/>
            <person name="Wang A."/>
            <person name="Fan W."/>
        </authorList>
    </citation>
    <scope>NUCLEOTIDE SEQUENCE</scope>
    <source>
        <strain evidence="3">WSJ</strain>
        <tissue evidence="3">Leaf</tissue>
    </source>
</reference>
<dbReference type="Gene3D" id="3.10.20.90">
    <property type="entry name" value="Phosphatidylinositol 3-kinase Catalytic Subunit, Chain A, domain 1"/>
    <property type="match status" value="1"/>
</dbReference>
<comment type="caution">
    <text evidence="3">The sequence shown here is derived from an EMBL/GenBank/DDBJ whole genome shotgun (WGS) entry which is preliminary data.</text>
</comment>
<evidence type="ECO:0000259" key="2">
    <source>
        <dbReference type="PROSITE" id="PS50053"/>
    </source>
</evidence>
<dbReference type="Proteomes" id="UP001229421">
    <property type="component" value="Unassembled WGS sequence"/>
</dbReference>